<keyword evidence="2" id="KW-0812">Transmembrane</keyword>
<evidence type="ECO:0000313" key="4">
    <source>
        <dbReference type="EMBL" id="NEN24535.1"/>
    </source>
</evidence>
<feature type="transmembrane region" description="Helical" evidence="2">
    <location>
        <begin position="43"/>
        <end position="64"/>
    </location>
</feature>
<dbReference type="AlphaFoldDB" id="A0A7K3WV33"/>
<dbReference type="CDD" id="cd12797">
    <property type="entry name" value="M23_peptidase"/>
    <property type="match status" value="1"/>
</dbReference>
<gene>
    <name evidence="4" type="ORF">G3O08_13590</name>
</gene>
<dbReference type="Pfam" id="PF01551">
    <property type="entry name" value="Peptidase_M23"/>
    <property type="match status" value="1"/>
</dbReference>
<reference evidence="4 5" key="1">
    <citation type="submission" date="2020-02" db="EMBL/GenBank/DDBJ databases">
        <title>Out from the shadows clarifying the taxonomy of the family Cryomorphaceae and related taxa by utilizing the GTDB taxonomic framework.</title>
        <authorList>
            <person name="Bowman J.P."/>
        </authorList>
    </citation>
    <scope>NUCLEOTIDE SEQUENCE [LARGE SCALE GENOMIC DNA]</scope>
    <source>
        <strain evidence="4 5">QSSC 1-22</strain>
    </source>
</reference>
<evidence type="ECO:0000256" key="2">
    <source>
        <dbReference type="SAM" id="Phobius"/>
    </source>
</evidence>
<keyword evidence="5" id="KW-1185">Reference proteome</keyword>
<keyword evidence="1" id="KW-0732">Signal</keyword>
<dbReference type="SUPFAM" id="SSF51261">
    <property type="entry name" value="Duplicated hybrid motif"/>
    <property type="match status" value="1"/>
</dbReference>
<comment type="caution">
    <text evidence="4">The sequence shown here is derived from an EMBL/GenBank/DDBJ whole genome shotgun (WGS) entry which is preliminary data.</text>
</comment>
<keyword evidence="2" id="KW-0472">Membrane</keyword>
<evidence type="ECO:0000256" key="1">
    <source>
        <dbReference type="ARBA" id="ARBA00022729"/>
    </source>
</evidence>
<accession>A0A7K3WV33</accession>
<dbReference type="RefSeq" id="WP_163285929.1">
    <property type="nucleotide sequence ID" value="NZ_JAAGVY010000028.1"/>
</dbReference>
<dbReference type="GO" id="GO:0004222">
    <property type="term" value="F:metalloendopeptidase activity"/>
    <property type="evidence" value="ECO:0007669"/>
    <property type="project" value="TreeGrafter"/>
</dbReference>
<name>A0A7K3WV33_9FLAO</name>
<dbReference type="Proteomes" id="UP000486602">
    <property type="component" value="Unassembled WGS sequence"/>
</dbReference>
<keyword evidence="2" id="KW-1133">Transmembrane helix</keyword>
<dbReference type="PANTHER" id="PTHR21666">
    <property type="entry name" value="PEPTIDASE-RELATED"/>
    <property type="match status" value="1"/>
</dbReference>
<proteinExistence type="predicted"/>
<dbReference type="InterPro" id="IPR050570">
    <property type="entry name" value="Cell_wall_metabolism_enzyme"/>
</dbReference>
<dbReference type="PANTHER" id="PTHR21666:SF289">
    <property type="entry name" value="L-ALA--D-GLU ENDOPEPTIDASE"/>
    <property type="match status" value="1"/>
</dbReference>
<dbReference type="EMBL" id="JAAGVY010000028">
    <property type="protein sequence ID" value="NEN24535.1"/>
    <property type="molecule type" value="Genomic_DNA"/>
</dbReference>
<evidence type="ECO:0000259" key="3">
    <source>
        <dbReference type="Pfam" id="PF01551"/>
    </source>
</evidence>
<dbReference type="InterPro" id="IPR011055">
    <property type="entry name" value="Dup_hybrid_motif"/>
</dbReference>
<protein>
    <submittedName>
        <fullName evidence="4">M23 family metallopeptidase</fullName>
    </submittedName>
</protein>
<dbReference type="InterPro" id="IPR016047">
    <property type="entry name" value="M23ase_b-sheet_dom"/>
</dbReference>
<evidence type="ECO:0000313" key="5">
    <source>
        <dbReference type="Proteomes" id="UP000486602"/>
    </source>
</evidence>
<sequence length="295" mass="32097">MAKKNPKERKKLIRKLRNKYRLVIINDATFDERFSAFLTPLNVIAGVALVFVIITAVVVSLVLFTPLKEYIPGYSDTNMRLNALNAALKADSLEEAQDQYQAYFVNLQHILNGTIGKDSTDVEGDGETKVYTGLDFSVSKEDSLLRAEIESKEQYALTTQNATSSAFLGLPGVLFFTPIRGTVTSSFNSAIGHLGVDVAAQEGEAIKAVYDGTVIMASFTSDGGNVIQIQHSNNLISIYKHNSALLKNVGDQVVAGESIAIIGNSGELTDGPHLHFELWYNGSPLDPQDFIAFSS</sequence>
<dbReference type="Gene3D" id="2.70.70.10">
    <property type="entry name" value="Glucose Permease (Domain IIA)"/>
    <property type="match status" value="1"/>
</dbReference>
<organism evidence="4 5">
    <name type="scientific">Cryomorpha ignava</name>
    <dbReference type="NCBI Taxonomy" id="101383"/>
    <lineage>
        <taxon>Bacteria</taxon>
        <taxon>Pseudomonadati</taxon>
        <taxon>Bacteroidota</taxon>
        <taxon>Flavobacteriia</taxon>
        <taxon>Flavobacteriales</taxon>
        <taxon>Cryomorphaceae</taxon>
        <taxon>Cryomorpha</taxon>
    </lineage>
</organism>
<feature type="domain" description="M23ase beta-sheet core" evidence="3">
    <location>
        <begin position="193"/>
        <end position="287"/>
    </location>
</feature>